<comment type="caution">
    <text evidence="3">The sequence shown here is derived from an EMBL/GenBank/DDBJ whole genome shotgun (WGS) entry which is preliminary data.</text>
</comment>
<dbReference type="SUPFAM" id="SSF158745">
    <property type="entry name" value="LanC-like"/>
    <property type="match status" value="1"/>
</dbReference>
<dbReference type="PIRSF" id="PIRSF037228">
    <property type="entry name" value="Lant_mod_RumM"/>
    <property type="match status" value="1"/>
</dbReference>
<gene>
    <name evidence="3" type="primary">lanM</name>
    <name evidence="3" type="ORF">OOZ53_10905</name>
</gene>
<dbReference type="InterPro" id="IPR025410">
    <property type="entry name" value="Lant_dehyd"/>
</dbReference>
<evidence type="ECO:0000256" key="1">
    <source>
        <dbReference type="SAM" id="MobiDB-lite"/>
    </source>
</evidence>
<proteinExistence type="predicted"/>
<dbReference type="RefSeq" id="WP_271089549.1">
    <property type="nucleotide sequence ID" value="NZ_JAPJZH010000006.1"/>
</dbReference>
<dbReference type="InterPro" id="IPR017146">
    <property type="entry name" value="Lanti_2_LanM"/>
</dbReference>
<name>A0ABT4VMG2_9HYPH</name>
<dbReference type="NCBIfam" id="TIGR03897">
    <property type="entry name" value="lanti_2_LanM"/>
    <property type="match status" value="1"/>
</dbReference>
<reference evidence="3" key="1">
    <citation type="submission" date="2022-11" db="EMBL/GenBank/DDBJ databases">
        <title>Hoeflea poritis sp. nov., isolated from scleractinian coral Porites lutea.</title>
        <authorList>
            <person name="Zhang G."/>
            <person name="Wei Q."/>
            <person name="Cai L."/>
        </authorList>
    </citation>
    <scope>NUCLEOTIDE SEQUENCE</scope>
    <source>
        <strain evidence="3">E7-10</strain>
    </source>
</reference>
<accession>A0ABT4VMG2</accession>
<dbReference type="Gene3D" id="1.50.10.10">
    <property type="match status" value="1"/>
</dbReference>
<evidence type="ECO:0000259" key="2">
    <source>
        <dbReference type="Pfam" id="PF13575"/>
    </source>
</evidence>
<sequence length="1113" mass="119813">MANQAKMPDQLQVLDNTPHAEAFSDEELLALAARASTLDERLSGNYVPIAPDQSDARADASFNAWSSSASGGDPGLLDKICAHRGLDAGRIKPLFGDVALAPAQPRPDWIDTFAWLFPALQAEPAPQDSVTPDGEPLQPFEQLFYPLVAAARQRRDEQADDRWLSLFHEQALRDLDRALLKPLTDICVRALNDRFSLTLHAAEGGLGLMAFAGNHTSASLEERVADFAADLRKQGLKAFFSDRPVLARLLSSVVGQWQSVTLEFMERLYGDLTTEIAAISGGAATDRVARIGAGLSDLHNGGRSVYKVTFESGLRIGYKPKDLSIDLAWADLLDWLDSNQAPASAGRPKARACDGYGWVEWLSPKDCASLDEARRFFHRSGATLCLIRMLQGNDFHFENVIACGSVPVPVDLETIMVARTKDVPVIDDSERALLDAFKRLDDSVYSTGYLPGWIGIPGGAAVLMGGLDIHEPPATVKAANAAGEQGKSGKPGAGGSDAPSNVPSLDGTPLRVKDFEGDLIAGYEAMFDFLCRRGADIAAPGGPLDSFENVTFRPVLRPTRIYAMLQQRALGRNSVCDGAAWSQNFDFLYRSSLTQDVVLPIAQVCAYERTSMSEFNIPFFEARTTSKDLICGDGTVVRDYFRAPCLDEVRLRLRSPERDLLRRDRLIIEQALNATATVANASGPQIAAADIPLRSASKERLVGAALDLADSIEQASICAGKGVTWLGLAPISSDERTLQLQALGPSLFTGTMGISLFYAALYRATEDDIYRTRSLSTIASLLDAAADDPHRLQAAMRIAPLGLDGGVGGLIYGLVNLATLLDEPRLLDTALTYAGKLTDEIIKDSKEYGLFSGVAGALIGLATLYRQHPHAAIESHIRTCADLIVARRTSTMFGGQAWRDRTWMLPQAGLMHGASGIALALGRAGQLLGTCAYNEAARQGLDYEHDLLERCGGWPDLRNVADKEMVSDAPCVPDYANGAAGVGMARLELAKIDGLSDGCARDVERAVRTVRDAPITQVDELFCGNMGRASFLMEAARTAQDNALQRDADALVAKVLSIAEDNGTFQWRAGKDGDNPCFFNGAAGIGWALLRLADPSLVPNVLAVTASDRSLAT</sequence>
<dbReference type="InterPro" id="IPR007822">
    <property type="entry name" value="LANC-like"/>
</dbReference>
<evidence type="ECO:0000313" key="4">
    <source>
        <dbReference type="Proteomes" id="UP001148313"/>
    </source>
</evidence>
<dbReference type="CDD" id="cd04792">
    <property type="entry name" value="LanM-like"/>
    <property type="match status" value="1"/>
</dbReference>
<protein>
    <submittedName>
        <fullName evidence="3">Type 2 lanthipeptide synthetase LanM</fullName>
    </submittedName>
</protein>
<dbReference type="Pfam" id="PF05147">
    <property type="entry name" value="LANC_like"/>
    <property type="match status" value="1"/>
</dbReference>
<dbReference type="Proteomes" id="UP001148313">
    <property type="component" value="Unassembled WGS sequence"/>
</dbReference>
<feature type="domain" description="Lantibiotic biosynthesis protein dehydration" evidence="2">
    <location>
        <begin position="244"/>
        <end position="622"/>
    </location>
</feature>
<dbReference type="InterPro" id="IPR012341">
    <property type="entry name" value="6hp_glycosidase-like_sf"/>
</dbReference>
<organism evidence="3 4">
    <name type="scientific">Hoeflea poritis</name>
    <dbReference type="NCBI Taxonomy" id="2993659"/>
    <lineage>
        <taxon>Bacteria</taxon>
        <taxon>Pseudomonadati</taxon>
        <taxon>Pseudomonadota</taxon>
        <taxon>Alphaproteobacteria</taxon>
        <taxon>Hyphomicrobiales</taxon>
        <taxon>Rhizobiaceae</taxon>
        <taxon>Hoeflea</taxon>
    </lineage>
</organism>
<dbReference type="Pfam" id="PF13575">
    <property type="entry name" value="DUF4135"/>
    <property type="match status" value="1"/>
</dbReference>
<dbReference type="EMBL" id="JAPJZH010000006">
    <property type="protein sequence ID" value="MDA4845860.1"/>
    <property type="molecule type" value="Genomic_DNA"/>
</dbReference>
<keyword evidence="4" id="KW-1185">Reference proteome</keyword>
<feature type="region of interest" description="Disordered" evidence="1">
    <location>
        <begin position="478"/>
        <end position="507"/>
    </location>
</feature>
<dbReference type="PRINTS" id="PR01950">
    <property type="entry name" value="LANCSUPER"/>
</dbReference>
<dbReference type="SMART" id="SM01260">
    <property type="entry name" value="LANC_like"/>
    <property type="match status" value="1"/>
</dbReference>
<evidence type="ECO:0000313" key="3">
    <source>
        <dbReference type="EMBL" id="MDA4845860.1"/>
    </source>
</evidence>